<keyword evidence="4" id="KW-1185">Reference proteome</keyword>
<sequence>MKENFFRSMTWLHKYVGLLVCWVLLLIFFAGTLSYYRDDINLWTKPELHKDVIQDYDADQVQTTLSKAQLYLNEHASDSSQWQVNFPTDSKPYLSYAWQLKSEPGQGRGRGQAPAPTEQAQQRGQGRGQAEQAQQRGQGRGQAEQAQAKAKAQGGGGGHRHFRFAEHIVQQDTVITEVRESRGGNFFYKLHFKLYYLPGMLGILVVGFCTMFMLVAIVSGVFIHRRIFKDFFSFRRNKASRAWLDAHNVSSVLALPYHLMITYTGLVTVMAFYMPWGVITALDGNTNEFRAQLQGKSEQVQPLGQKANLVSLDSLWPQIKEQVGETPIKQVVIHNPGDANSRVKVYRAIDKSITERNEPIIFDGVNGKLLSKTVVAESATLNVHDTFIALHTGRFAEPLLRLLFFISGLMGCAMITTGALLWAHKIRQKQQKQISQGQKATFGLRLGEGLNLMFIAGLPLATSVFFYANRLIPADMANRGQQEINCFFMTLLIVGIIACFKRTLTVWRALLTLTGLSLIAIPVLNALTSNSDLFSNINQAQWSLVGFDLMCVIFGLASLFAQRKVAIKQAKQMTGTHKEAQQQDVQAPVFAQQTSVTKGAE</sequence>
<dbReference type="PANTHER" id="PTHR34219:SF4">
    <property type="entry name" value="PEPSY DOMAIN-CONTAINING PROTEIN"/>
    <property type="match status" value="1"/>
</dbReference>
<protein>
    <submittedName>
        <fullName evidence="3">PepSY-associated TM helix domain-containing protein</fullName>
    </submittedName>
</protein>
<dbReference type="Proteomes" id="UP001529491">
    <property type="component" value="Chromosome"/>
</dbReference>
<feature type="compositionally biased region" description="Low complexity" evidence="1">
    <location>
        <begin position="119"/>
        <end position="152"/>
    </location>
</feature>
<name>A0ABZ0JV51_9GAMM</name>
<feature type="transmembrane region" description="Helical" evidence="2">
    <location>
        <begin position="195"/>
        <end position="223"/>
    </location>
</feature>
<feature type="transmembrane region" description="Helical" evidence="2">
    <location>
        <begin position="402"/>
        <end position="423"/>
    </location>
</feature>
<organism evidence="3 4">
    <name type="scientific">Shewanella youngdeokensis</name>
    <dbReference type="NCBI Taxonomy" id="2999068"/>
    <lineage>
        <taxon>Bacteria</taxon>
        <taxon>Pseudomonadati</taxon>
        <taxon>Pseudomonadota</taxon>
        <taxon>Gammaproteobacteria</taxon>
        <taxon>Alteromonadales</taxon>
        <taxon>Shewanellaceae</taxon>
        <taxon>Shewanella</taxon>
    </lineage>
</organism>
<feature type="transmembrane region" description="Helical" evidence="2">
    <location>
        <begin position="507"/>
        <end position="528"/>
    </location>
</feature>
<evidence type="ECO:0000256" key="1">
    <source>
        <dbReference type="SAM" id="MobiDB-lite"/>
    </source>
</evidence>
<dbReference type="EMBL" id="CP136522">
    <property type="protein sequence ID" value="WOT04178.1"/>
    <property type="molecule type" value="Genomic_DNA"/>
</dbReference>
<evidence type="ECO:0000313" key="4">
    <source>
        <dbReference type="Proteomes" id="UP001529491"/>
    </source>
</evidence>
<accession>A0ABZ0JV51</accession>
<feature type="transmembrane region" description="Helical" evidence="2">
    <location>
        <begin position="480"/>
        <end position="500"/>
    </location>
</feature>
<keyword evidence="2" id="KW-0472">Membrane</keyword>
<dbReference type="InterPro" id="IPR005625">
    <property type="entry name" value="PepSY-ass_TM"/>
</dbReference>
<dbReference type="Pfam" id="PF03929">
    <property type="entry name" value="PepSY_TM"/>
    <property type="match status" value="1"/>
</dbReference>
<feature type="transmembrane region" description="Helical" evidence="2">
    <location>
        <begin position="540"/>
        <end position="561"/>
    </location>
</feature>
<proteinExistence type="predicted"/>
<dbReference type="PANTHER" id="PTHR34219">
    <property type="entry name" value="IRON-REGULATED INNER MEMBRANE PROTEIN-RELATED"/>
    <property type="match status" value="1"/>
</dbReference>
<evidence type="ECO:0000313" key="3">
    <source>
        <dbReference type="EMBL" id="WOT04178.1"/>
    </source>
</evidence>
<keyword evidence="2" id="KW-1133">Transmembrane helix</keyword>
<feature type="transmembrane region" description="Helical" evidence="2">
    <location>
        <begin position="449"/>
        <end position="468"/>
    </location>
</feature>
<evidence type="ECO:0000256" key="2">
    <source>
        <dbReference type="SAM" id="Phobius"/>
    </source>
</evidence>
<feature type="region of interest" description="Disordered" evidence="1">
    <location>
        <begin position="104"/>
        <end position="158"/>
    </location>
</feature>
<gene>
    <name evidence="3" type="ORF">RGE70_12650</name>
</gene>
<reference evidence="3 4" key="1">
    <citation type="submission" date="2023-10" db="EMBL/GenBank/DDBJ databases">
        <title>Complete genome sequence of Shewanella sp. DAU334.</title>
        <authorList>
            <person name="Lee Y.-S."/>
            <person name="Jeong H.-R."/>
            <person name="Hwang E.-J."/>
            <person name="Choi Y.-L."/>
            <person name="Kim G.-D."/>
        </authorList>
    </citation>
    <scope>NUCLEOTIDE SEQUENCE [LARGE SCALE GENOMIC DNA]</scope>
    <source>
        <strain evidence="3 4">DAU334</strain>
    </source>
</reference>
<feature type="transmembrane region" description="Helical" evidence="2">
    <location>
        <begin position="12"/>
        <end position="36"/>
    </location>
</feature>
<keyword evidence="2" id="KW-0812">Transmembrane</keyword>
<dbReference type="RefSeq" id="WP_310471807.1">
    <property type="nucleotide sequence ID" value="NZ_CP136522.1"/>
</dbReference>